<comment type="caution">
    <text evidence="1">The sequence shown here is derived from an EMBL/GenBank/DDBJ whole genome shotgun (WGS) entry which is preliminary data.</text>
</comment>
<organism evidence="1 2">
    <name type="scientific">Citrus x changshan-huyou</name>
    <dbReference type="NCBI Taxonomy" id="2935761"/>
    <lineage>
        <taxon>Eukaryota</taxon>
        <taxon>Viridiplantae</taxon>
        <taxon>Streptophyta</taxon>
        <taxon>Embryophyta</taxon>
        <taxon>Tracheophyta</taxon>
        <taxon>Spermatophyta</taxon>
        <taxon>Magnoliopsida</taxon>
        <taxon>eudicotyledons</taxon>
        <taxon>Gunneridae</taxon>
        <taxon>Pentapetalae</taxon>
        <taxon>rosids</taxon>
        <taxon>malvids</taxon>
        <taxon>Sapindales</taxon>
        <taxon>Rutaceae</taxon>
        <taxon>Aurantioideae</taxon>
        <taxon>Citrus</taxon>
    </lineage>
</organism>
<name>A0AAP0M799_9ROSI</name>
<reference evidence="1 2" key="1">
    <citation type="submission" date="2024-05" db="EMBL/GenBank/DDBJ databases">
        <title>Haplotype-resolved chromosome-level genome assembly of Huyou (Citrus changshanensis).</title>
        <authorList>
            <person name="Miao C."/>
            <person name="Chen W."/>
            <person name="Wu Y."/>
            <person name="Wang L."/>
            <person name="Zhao S."/>
            <person name="Grierson D."/>
            <person name="Xu C."/>
            <person name="Chen K."/>
        </authorList>
    </citation>
    <scope>NUCLEOTIDE SEQUENCE [LARGE SCALE GENOMIC DNA]</scope>
    <source>
        <strain evidence="1">01-14</strain>
        <tissue evidence="1">Leaf</tissue>
    </source>
</reference>
<dbReference type="EMBL" id="JBCGBO010000005">
    <property type="protein sequence ID" value="KAK9198613.1"/>
    <property type="molecule type" value="Genomic_DNA"/>
</dbReference>
<dbReference type="AlphaFoldDB" id="A0AAP0M799"/>
<sequence>MEFDFLRVDQTNMETLNVSEREGAFSSLSVMELMPTRLHCSALRLMEERIVHPVKYNDEGKPTAAEFEYPKIYHNDAMAMEDYKFLNSSHVATVCIVRKAKPQFTMSSAEEIDDHLTNITKNGAKDDKIAPEIVKDPGPECSLIPGVCIHIKSGRN</sequence>
<accession>A0AAP0M799</accession>
<dbReference type="Proteomes" id="UP001428341">
    <property type="component" value="Unassembled WGS sequence"/>
</dbReference>
<gene>
    <name evidence="1" type="ORF">WN944_013799</name>
</gene>
<proteinExistence type="predicted"/>
<protein>
    <submittedName>
        <fullName evidence="1">Uncharacterized protein</fullName>
    </submittedName>
</protein>
<evidence type="ECO:0000313" key="1">
    <source>
        <dbReference type="EMBL" id="KAK9198613.1"/>
    </source>
</evidence>
<evidence type="ECO:0000313" key="2">
    <source>
        <dbReference type="Proteomes" id="UP001428341"/>
    </source>
</evidence>
<keyword evidence="2" id="KW-1185">Reference proteome</keyword>